<dbReference type="Proteomes" id="UP000018817">
    <property type="component" value="Unassembled WGS sequence"/>
</dbReference>
<gene>
    <name evidence="2" type="ORF">PPTG_13019</name>
</gene>
<dbReference type="GeneID" id="20182421"/>
<dbReference type="RefSeq" id="XP_008906968.1">
    <property type="nucleotide sequence ID" value="XM_008908720.1"/>
</dbReference>
<name>W2Q3A1_PHYN3</name>
<feature type="compositionally biased region" description="Basic residues" evidence="1">
    <location>
        <begin position="7"/>
        <end position="25"/>
    </location>
</feature>
<accession>W2Q3A1</accession>
<dbReference type="OrthoDB" id="125227at2759"/>
<dbReference type="OMA" id="KARWTSK"/>
<protein>
    <submittedName>
        <fullName evidence="2">Uncharacterized protein</fullName>
    </submittedName>
</protein>
<feature type="region of interest" description="Disordered" evidence="1">
    <location>
        <begin position="1"/>
        <end position="42"/>
    </location>
</feature>
<proteinExistence type="predicted"/>
<dbReference type="AlphaFoldDB" id="W2Q3A1"/>
<organism evidence="2 3">
    <name type="scientific">Phytophthora nicotianae (strain INRA-310)</name>
    <name type="common">Phytophthora parasitica</name>
    <dbReference type="NCBI Taxonomy" id="761204"/>
    <lineage>
        <taxon>Eukaryota</taxon>
        <taxon>Sar</taxon>
        <taxon>Stramenopiles</taxon>
        <taxon>Oomycota</taxon>
        <taxon>Peronosporomycetes</taxon>
        <taxon>Peronosporales</taxon>
        <taxon>Peronosporaceae</taxon>
        <taxon>Phytophthora</taxon>
    </lineage>
</organism>
<reference evidence="2 3" key="2">
    <citation type="submission" date="2013-11" db="EMBL/GenBank/DDBJ databases">
        <title>The Genome Sequence of Phytophthora parasitica INRA-310.</title>
        <authorList>
            <consortium name="The Broad Institute Genomics Platform"/>
            <person name="Russ C."/>
            <person name="Tyler B."/>
            <person name="Panabieres F."/>
            <person name="Shan W."/>
            <person name="Tripathy S."/>
            <person name="Grunwald N."/>
            <person name="Machado M."/>
            <person name="Johnson C.S."/>
            <person name="Arredondo F."/>
            <person name="Hong C."/>
            <person name="Coffey M."/>
            <person name="Young S.K."/>
            <person name="Zeng Q."/>
            <person name="Gargeya S."/>
            <person name="Fitzgerald M."/>
            <person name="Abouelleil A."/>
            <person name="Alvarado L."/>
            <person name="Chapman S.B."/>
            <person name="Gainer-Dewar J."/>
            <person name="Goldberg J."/>
            <person name="Griggs A."/>
            <person name="Gujja S."/>
            <person name="Hansen M."/>
            <person name="Howarth C."/>
            <person name="Imamovic A."/>
            <person name="Ireland A."/>
            <person name="Larimer J."/>
            <person name="McCowan C."/>
            <person name="Murphy C."/>
            <person name="Pearson M."/>
            <person name="Poon T.W."/>
            <person name="Priest M."/>
            <person name="Roberts A."/>
            <person name="Saif S."/>
            <person name="Shea T."/>
            <person name="Sykes S."/>
            <person name="Wortman J."/>
            <person name="Nusbaum C."/>
            <person name="Birren B."/>
        </authorList>
    </citation>
    <scope>NUCLEOTIDE SEQUENCE [LARGE SCALE GENOMIC DNA]</scope>
    <source>
        <strain evidence="2 3">INRA-310</strain>
    </source>
</reference>
<dbReference type="EMBL" id="KI669591">
    <property type="protein sequence ID" value="ETN07683.1"/>
    <property type="molecule type" value="Genomic_DNA"/>
</dbReference>
<dbReference type="PANTHER" id="PTHR37069:SF2">
    <property type="entry name" value="PIGGYBAC TRANSPOSABLE ELEMENT-DERIVED PROTEIN DOMAIN-CONTAINING PROTEIN"/>
    <property type="match status" value="1"/>
</dbReference>
<reference evidence="3" key="1">
    <citation type="submission" date="2011-12" db="EMBL/GenBank/DDBJ databases">
        <authorList>
            <consortium name="The Broad Institute Genome Sequencing Platform"/>
            <person name="Russ C."/>
            <person name="Tyler B."/>
            <person name="Panabieres F."/>
            <person name="Shan W."/>
            <person name="Tripathy S."/>
            <person name="Grunwald N."/>
            <person name="Machado M."/>
            <person name="Young S.K."/>
            <person name="Zeng Q."/>
            <person name="Gargeya S."/>
            <person name="Fitzgerald M."/>
            <person name="Haas B."/>
            <person name="Abouelleil A."/>
            <person name="Alvarado L."/>
            <person name="Arachchi H.M."/>
            <person name="Berlin A."/>
            <person name="Chapman S.B."/>
            <person name="Gearin G."/>
            <person name="Goldberg J."/>
            <person name="Griggs A."/>
            <person name="Gujja S."/>
            <person name="Hansen M."/>
            <person name="Heiman D."/>
            <person name="Howarth C."/>
            <person name="Larimer J."/>
            <person name="Lui A."/>
            <person name="MacDonald P.J.P."/>
            <person name="McCowen C."/>
            <person name="Montmayeur A."/>
            <person name="Murphy C."/>
            <person name="Neiman D."/>
            <person name="Pearson M."/>
            <person name="Priest M."/>
            <person name="Roberts A."/>
            <person name="Saif S."/>
            <person name="Shea T."/>
            <person name="Sisk P."/>
            <person name="Stolte C."/>
            <person name="Sykes S."/>
            <person name="Wortman J."/>
            <person name="Nusbaum C."/>
            <person name="Birren B."/>
        </authorList>
    </citation>
    <scope>NUCLEOTIDE SEQUENCE [LARGE SCALE GENOMIC DNA]</scope>
    <source>
        <strain evidence="3">INRA-310</strain>
    </source>
</reference>
<evidence type="ECO:0000313" key="3">
    <source>
        <dbReference type="Proteomes" id="UP000018817"/>
    </source>
</evidence>
<dbReference type="VEuPathDB" id="FungiDB:PPTG_13019"/>
<sequence length="72" mass="7917">MSGVPRGQKRKHEGTNTARKRRRVRTGSEEAPAETASSLGGVAVFNSEWRALAKAGWTSKQPSTKSLDTRYK</sequence>
<evidence type="ECO:0000313" key="2">
    <source>
        <dbReference type="EMBL" id="ETN07683.1"/>
    </source>
</evidence>
<dbReference type="PANTHER" id="PTHR37069">
    <property type="entry name" value="DDE_TNP_1_7 DOMAIN-CONTAINING PROTEIN"/>
    <property type="match status" value="1"/>
</dbReference>
<evidence type="ECO:0000256" key="1">
    <source>
        <dbReference type="SAM" id="MobiDB-lite"/>
    </source>
</evidence>